<evidence type="ECO:0000259" key="4">
    <source>
        <dbReference type="PROSITE" id="PS50987"/>
    </source>
</evidence>
<evidence type="ECO:0000256" key="2">
    <source>
        <dbReference type="ARBA" id="ARBA00023125"/>
    </source>
</evidence>
<dbReference type="AlphaFoldDB" id="A0AAX4L055"/>
<dbReference type="GeneID" id="89337256"/>
<sequence length="99" mass="11106">MDLIIDDPEKIYEISKALSTMTRINILQLISVYPMSVTELTEKLKMSKGNISSHIAELENLGLVDVEYQNGIKGIKKVIKAKYDRIIIILKPSSGLNES</sequence>
<dbReference type="PANTHER" id="PTHR43132:SF2">
    <property type="entry name" value="ARSENICAL RESISTANCE OPERON REPRESSOR ARSR-RELATED"/>
    <property type="match status" value="1"/>
</dbReference>
<evidence type="ECO:0000313" key="6">
    <source>
        <dbReference type="Proteomes" id="UP001432202"/>
    </source>
</evidence>
<dbReference type="InterPro" id="IPR036390">
    <property type="entry name" value="WH_DNA-bd_sf"/>
</dbReference>
<evidence type="ECO:0000313" key="5">
    <source>
        <dbReference type="EMBL" id="WWQ59938.1"/>
    </source>
</evidence>
<keyword evidence="1" id="KW-0805">Transcription regulation</keyword>
<protein>
    <submittedName>
        <fullName evidence="5">ArsR family transcriptional regulator</fullName>
    </submittedName>
</protein>
<dbReference type="InterPro" id="IPR051011">
    <property type="entry name" value="Metal_resp_trans_reg"/>
</dbReference>
<reference evidence="5 6" key="1">
    <citation type="submission" date="2024-02" db="EMBL/GenBank/DDBJ databases">
        <title>STSV induces naive adaptation in Sulfolobus.</title>
        <authorList>
            <person name="Xiang X."/>
            <person name="Song M."/>
        </authorList>
    </citation>
    <scope>NUCLEOTIDE SEQUENCE [LARGE SCALE GENOMIC DNA]</scope>
    <source>
        <strain evidence="5 6">RT2</strain>
    </source>
</reference>
<keyword evidence="2" id="KW-0238">DNA-binding</keyword>
<keyword evidence="3" id="KW-0804">Transcription</keyword>
<gene>
    <name evidence="5" type="ORF">V6M85_10765</name>
</gene>
<evidence type="ECO:0000256" key="1">
    <source>
        <dbReference type="ARBA" id="ARBA00023015"/>
    </source>
</evidence>
<proteinExistence type="predicted"/>
<dbReference type="CDD" id="cd00090">
    <property type="entry name" value="HTH_ARSR"/>
    <property type="match status" value="1"/>
</dbReference>
<dbReference type="InterPro" id="IPR036388">
    <property type="entry name" value="WH-like_DNA-bd_sf"/>
</dbReference>
<dbReference type="PROSITE" id="PS50987">
    <property type="entry name" value="HTH_ARSR_2"/>
    <property type="match status" value="1"/>
</dbReference>
<accession>A0AAX4L055</accession>
<name>A0AAX4L055_9CREN</name>
<dbReference type="GO" id="GO:0003677">
    <property type="term" value="F:DNA binding"/>
    <property type="evidence" value="ECO:0007669"/>
    <property type="project" value="UniProtKB-KW"/>
</dbReference>
<dbReference type="Proteomes" id="UP001432202">
    <property type="component" value="Chromosome"/>
</dbReference>
<feature type="domain" description="HTH arsR-type" evidence="4">
    <location>
        <begin position="3"/>
        <end position="97"/>
    </location>
</feature>
<dbReference type="Gene3D" id="1.10.10.10">
    <property type="entry name" value="Winged helix-like DNA-binding domain superfamily/Winged helix DNA-binding domain"/>
    <property type="match status" value="1"/>
</dbReference>
<dbReference type="PANTHER" id="PTHR43132">
    <property type="entry name" value="ARSENICAL RESISTANCE OPERON REPRESSOR ARSR-RELATED"/>
    <property type="match status" value="1"/>
</dbReference>
<dbReference type="InterPro" id="IPR011991">
    <property type="entry name" value="ArsR-like_HTH"/>
</dbReference>
<dbReference type="RefSeq" id="WP_338599840.1">
    <property type="nucleotide sequence ID" value="NZ_CP146016.1"/>
</dbReference>
<dbReference type="Pfam" id="PF01022">
    <property type="entry name" value="HTH_5"/>
    <property type="match status" value="1"/>
</dbReference>
<organism evidence="5 6">
    <name type="scientific">Sulfolobus tengchongensis</name>
    <dbReference type="NCBI Taxonomy" id="207809"/>
    <lineage>
        <taxon>Archaea</taxon>
        <taxon>Thermoproteota</taxon>
        <taxon>Thermoprotei</taxon>
        <taxon>Sulfolobales</taxon>
        <taxon>Sulfolobaceae</taxon>
        <taxon>Sulfolobus</taxon>
    </lineage>
</organism>
<dbReference type="InterPro" id="IPR001845">
    <property type="entry name" value="HTH_ArsR_DNA-bd_dom"/>
</dbReference>
<keyword evidence="6" id="KW-1185">Reference proteome</keyword>
<dbReference type="EMBL" id="CP146016">
    <property type="protein sequence ID" value="WWQ59938.1"/>
    <property type="molecule type" value="Genomic_DNA"/>
</dbReference>
<evidence type="ECO:0000256" key="3">
    <source>
        <dbReference type="ARBA" id="ARBA00023163"/>
    </source>
</evidence>
<dbReference type="SUPFAM" id="SSF46785">
    <property type="entry name" value="Winged helix' DNA-binding domain"/>
    <property type="match status" value="1"/>
</dbReference>
<dbReference type="SMART" id="SM00418">
    <property type="entry name" value="HTH_ARSR"/>
    <property type="match status" value="1"/>
</dbReference>
<dbReference type="GO" id="GO:0003700">
    <property type="term" value="F:DNA-binding transcription factor activity"/>
    <property type="evidence" value="ECO:0007669"/>
    <property type="project" value="InterPro"/>
</dbReference>